<dbReference type="Pfam" id="PF11127">
    <property type="entry name" value="YgaP-like_TM"/>
    <property type="match status" value="1"/>
</dbReference>
<dbReference type="RefSeq" id="WP_119133310.1">
    <property type="nucleotide sequence ID" value="NZ_QXXQ01000001.1"/>
</dbReference>
<comment type="caution">
    <text evidence="3">The sequence shown here is derived from an EMBL/GenBank/DDBJ whole genome shotgun (WGS) entry which is preliminary data.</text>
</comment>
<evidence type="ECO:0000313" key="3">
    <source>
        <dbReference type="EMBL" id="RID93558.1"/>
    </source>
</evidence>
<feature type="transmembrane region" description="Helical" evidence="1">
    <location>
        <begin position="7"/>
        <end position="26"/>
    </location>
</feature>
<keyword evidence="1" id="KW-0812">Transmembrane</keyword>
<keyword evidence="4" id="KW-1185">Reference proteome</keyword>
<feature type="transmembrane region" description="Helical" evidence="1">
    <location>
        <begin position="38"/>
        <end position="58"/>
    </location>
</feature>
<dbReference type="EMBL" id="QXXQ01000001">
    <property type="protein sequence ID" value="RID93558.1"/>
    <property type="molecule type" value="Genomic_DNA"/>
</dbReference>
<evidence type="ECO:0000256" key="1">
    <source>
        <dbReference type="SAM" id="Phobius"/>
    </source>
</evidence>
<name>A0A398BYP8_9RHOB</name>
<organism evidence="3 4">
    <name type="scientific">Gemmobacter lutimaris</name>
    <dbReference type="NCBI Taxonomy" id="2306023"/>
    <lineage>
        <taxon>Bacteria</taxon>
        <taxon>Pseudomonadati</taxon>
        <taxon>Pseudomonadota</taxon>
        <taxon>Alphaproteobacteria</taxon>
        <taxon>Rhodobacterales</taxon>
        <taxon>Paracoccaceae</taxon>
        <taxon>Gemmobacter</taxon>
    </lineage>
</organism>
<accession>A0A398BYP8</accession>
<evidence type="ECO:0000259" key="2">
    <source>
        <dbReference type="Pfam" id="PF11127"/>
    </source>
</evidence>
<proteinExistence type="predicted"/>
<reference evidence="3 4" key="1">
    <citation type="submission" date="2018-09" db="EMBL/GenBank/DDBJ databases">
        <title>Gemmobacter lutimaris sp. nov., a marine bacterium isolated from tidal flat.</title>
        <authorList>
            <person name="Lee D.W."/>
            <person name="Yoo Y."/>
            <person name="Kim J.-J."/>
            <person name="Kim B.S."/>
        </authorList>
    </citation>
    <scope>NUCLEOTIDE SEQUENCE [LARGE SCALE GENOMIC DNA]</scope>
    <source>
        <strain evidence="3 4">YJ-T1-11</strain>
    </source>
</reference>
<dbReference type="InterPro" id="IPR021309">
    <property type="entry name" value="YgaP-like_TM"/>
</dbReference>
<dbReference type="OrthoDB" id="9804804at2"/>
<feature type="domain" description="Inner membrane protein YgaP-like transmembrane" evidence="2">
    <location>
        <begin position="1"/>
        <end position="66"/>
    </location>
</feature>
<dbReference type="AlphaFoldDB" id="A0A398BYP8"/>
<sequence length="68" mass="7430">MPTNVGGIDRILRIVIGAALLVWFFVDQGSGFWHWAKLIGIVPLLTGLLSTCPLYSILGMNTCPMKRG</sequence>
<dbReference type="Proteomes" id="UP000266649">
    <property type="component" value="Unassembled WGS sequence"/>
</dbReference>
<protein>
    <submittedName>
        <fullName evidence="3">DUF2892 domain-containing protein</fullName>
    </submittedName>
</protein>
<keyword evidence="1" id="KW-1133">Transmembrane helix</keyword>
<gene>
    <name evidence="3" type="ORF">D2N39_01135</name>
</gene>
<evidence type="ECO:0000313" key="4">
    <source>
        <dbReference type="Proteomes" id="UP000266649"/>
    </source>
</evidence>
<keyword evidence="1" id="KW-0472">Membrane</keyword>